<keyword evidence="5" id="KW-0812">Transmembrane</keyword>
<feature type="region of interest" description="Disordered" evidence="6">
    <location>
        <begin position="512"/>
        <end position="534"/>
    </location>
</feature>
<keyword evidence="5" id="KW-1133">Transmembrane helix</keyword>
<dbReference type="PANTHER" id="PTHR48043">
    <property type="entry name" value="EG:EG0003.4 PROTEIN-RELATED"/>
    <property type="match status" value="1"/>
</dbReference>
<dbReference type="EC" id="2.4.1.17" evidence="5"/>
<keyword evidence="2 4" id="KW-0328">Glycosyltransferase</keyword>
<reference evidence="7" key="1">
    <citation type="submission" date="2020-11" db="EMBL/GenBank/DDBJ databases">
        <authorList>
            <person name="Tran Van P."/>
        </authorList>
    </citation>
    <scope>NUCLEOTIDE SEQUENCE</scope>
</reference>
<keyword evidence="3 4" id="KW-0808">Transferase</keyword>
<comment type="similarity">
    <text evidence="1 4">Belongs to the UDP-glycosyltransferase family.</text>
</comment>
<protein>
    <recommendedName>
        <fullName evidence="5">UDP-glucuronosyltransferase</fullName>
        <ecNumber evidence="5">2.4.1.17</ecNumber>
    </recommendedName>
</protein>
<evidence type="ECO:0000256" key="4">
    <source>
        <dbReference type="RuleBase" id="RU003718"/>
    </source>
</evidence>
<dbReference type="AlphaFoldDB" id="A0A7R9D9N1"/>
<gene>
    <name evidence="7" type="ORF">TPSB3V08_LOCUS7401</name>
</gene>
<comment type="catalytic activity">
    <reaction evidence="5">
        <text>glucuronate acceptor + UDP-alpha-D-glucuronate = acceptor beta-D-glucuronoside + UDP + H(+)</text>
        <dbReference type="Rhea" id="RHEA:21032"/>
        <dbReference type="ChEBI" id="CHEBI:15378"/>
        <dbReference type="ChEBI" id="CHEBI:58052"/>
        <dbReference type="ChEBI" id="CHEBI:58223"/>
        <dbReference type="ChEBI" id="CHEBI:132367"/>
        <dbReference type="ChEBI" id="CHEBI:132368"/>
        <dbReference type="EC" id="2.4.1.17"/>
    </reaction>
</comment>
<evidence type="ECO:0000256" key="5">
    <source>
        <dbReference type="RuleBase" id="RU362059"/>
    </source>
</evidence>
<dbReference type="GO" id="GO:0016020">
    <property type="term" value="C:membrane"/>
    <property type="evidence" value="ECO:0007669"/>
    <property type="project" value="UniProtKB-SubCell"/>
</dbReference>
<dbReference type="Gene3D" id="3.40.50.2000">
    <property type="entry name" value="Glycogen Phosphorylase B"/>
    <property type="match status" value="1"/>
</dbReference>
<dbReference type="FunFam" id="3.40.50.2000:FF:000050">
    <property type="entry name" value="UDP-glucuronosyltransferase"/>
    <property type="match status" value="1"/>
</dbReference>
<dbReference type="SUPFAM" id="SSF53756">
    <property type="entry name" value="UDP-Glycosyltransferase/glycogen phosphorylase"/>
    <property type="match status" value="1"/>
</dbReference>
<organism evidence="7">
    <name type="scientific">Timema poppense</name>
    <name type="common">Walking stick</name>
    <dbReference type="NCBI Taxonomy" id="170557"/>
    <lineage>
        <taxon>Eukaryota</taxon>
        <taxon>Metazoa</taxon>
        <taxon>Ecdysozoa</taxon>
        <taxon>Arthropoda</taxon>
        <taxon>Hexapoda</taxon>
        <taxon>Insecta</taxon>
        <taxon>Pterygota</taxon>
        <taxon>Neoptera</taxon>
        <taxon>Polyneoptera</taxon>
        <taxon>Phasmatodea</taxon>
        <taxon>Timematodea</taxon>
        <taxon>Timematoidea</taxon>
        <taxon>Timematidae</taxon>
        <taxon>Timema</taxon>
    </lineage>
</organism>
<proteinExistence type="inferred from homology"/>
<name>A0A7R9D9N1_TIMPO</name>
<dbReference type="InterPro" id="IPR035595">
    <property type="entry name" value="UDP_glycos_trans_CS"/>
</dbReference>
<accession>A0A7R9D9N1</accession>
<dbReference type="EMBL" id="OD004813">
    <property type="protein sequence ID" value="CAD7410528.1"/>
    <property type="molecule type" value="Genomic_DNA"/>
</dbReference>
<sequence length="534" mass="60510">MLQTHRIFFYIFLLTLTILFCCVDGARILGVFPHLAKSHFIMDEVLMKGLAARGHEVVVISHFPQPKPLANYKDISLIGSMDNIVESLSLDMVGGGTPFLTLWVLYSYGIKNCEATLSFPKIQELLKSNKKFDLVIMELFNTECFLGFAHKFQAPLVAVSTSYPMPWGQERFGNPDNPAYIPVHFLAHSDKMNFYERLLNTVALVPIKLGYKYLVGYKSEQVARKYFGDSLPPLEEIARNTSLHLVNTHFSLFHSRPFVPAMVEVGGIHLSEPKKLSKEFAEFLDGAKHGVIYLSLGSTVRSDSFPEEKRLGLLQAFAQLPQKVLWKWEADDMPEKPDNVKIAKWMPQLEILSHPKVKVFITHGGLMGTMEAAYFGVPMVAIPLFGDQKMNVKTFVDKGIAVKLDYNEISKETVLNALKTVLEDPSYSDNAKQVARAFRDRPLSALDTAIYWIEYIIRHKGAHHLRSAAADLPWYQILLLDVIAVLLAGIIIIIYVVYIITRTLFRVVFSKKRKPTKKSESTNKSEKKKKVKKN</sequence>
<dbReference type="InterPro" id="IPR050271">
    <property type="entry name" value="UDP-glycosyltransferase"/>
</dbReference>
<dbReference type="InterPro" id="IPR002213">
    <property type="entry name" value="UDP_glucos_trans"/>
</dbReference>
<dbReference type="PROSITE" id="PS00375">
    <property type="entry name" value="UDPGT"/>
    <property type="match status" value="1"/>
</dbReference>
<dbReference type="Pfam" id="PF00201">
    <property type="entry name" value="UDPGT"/>
    <property type="match status" value="1"/>
</dbReference>
<keyword evidence="5" id="KW-0472">Membrane</keyword>
<feature type="transmembrane region" description="Helical" evidence="5">
    <location>
        <begin position="474"/>
        <end position="505"/>
    </location>
</feature>
<evidence type="ECO:0000256" key="2">
    <source>
        <dbReference type="ARBA" id="ARBA00022676"/>
    </source>
</evidence>
<evidence type="ECO:0000256" key="6">
    <source>
        <dbReference type="SAM" id="MobiDB-lite"/>
    </source>
</evidence>
<dbReference type="GO" id="GO:0015020">
    <property type="term" value="F:glucuronosyltransferase activity"/>
    <property type="evidence" value="ECO:0007669"/>
    <property type="project" value="UniProtKB-EC"/>
</dbReference>
<evidence type="ECO:0000256" key="1">
    <source>
        <dbReference type="ARBA" id="ARBA00009995"/>
    </source>
</evidence>
<evidence type="ECO:0000313" key="7">
    <source>
        <dbReference type="EMBL" id="CAD7410528.1"/>
    </source>
</evidence>
<dbReference type="FunFam" id="3.40.50.2000:FF:000144">
    <property type="entry name" value="UDP-glucuronosyltransferase"/>
    <property type="match status" value="1"/>
</dbReference>
<evidence type="ECO:0000256" key="3">
    <source>
        <dbReference type="ARBA" id="ARBA00022679"/>
    </source>
</evidence>
<dbReference type="CDD" id="cd03784">
    <property type="entry name" value="GT1_Gtf-like"/>
    <property type="match status" value="1"/>
</dbReference>
<dbReference type="PANTHER" id="PTHR48043:SF145">
    <property type="entry name" value="FI06409P-RELATED"/>
    <property type="match status" value="1"/>
</dbReference>
<comment type="subcellular location">
    <subcellularLocation>
        <location evidence="5">Membrane</location>
        <topology evidence="5">Single-pass membrane protein</topology>
    </subcellularLocation>
</comment>